<feature type="non-terminal residue" evidence="1">
    <location>
        <position position="1"/>
    </location>
</feature>
<name>X1D6X9_9ZZZZ</name>
<gene>
    <name evidence="1" type="ORF">S01H4_38008</name>
</gene>
<protein>
    <recommendedName>
        <fullName evidence="2">Rod shape-determining protein</fullName>
    </recommendedName>
</protein>
<dbReference type="AlphaFoldDB" id="X1D6X9"/>
<dbReference type="EMBL" id="BART01020459">
    <property type="protein sequence ID" value="GAH04035.1"/>
    <property type="molecule type" value="Genomic_DNA"/>
</dbReference>
<reference evidence="1" key="1">
    <citation type="journal article" date="2014" name="Front. Microbiol.">
        <title>High frequency of phylogenetically diverse reductive dehalogenase-homologous genes in deep subseafloor sedimentary metagenomes.</title>
        <authorList>
            <person name="Kawai M."/>
            <person name="Futagami T."/>
            <person name="Toyoda A."/>
            <person name="Takaki Y."/>
            <person name="Nishi S."/>
            <person name="Hori S."/>
            <person name="Arai W."/>
            <person name="Tsubouchi T."/>
            <person name="Morono Y."/>
            <person name="Uchiyama I."/>
            <person name="Ito T."/>
            <person name="Fujiyama A."/>
            <person name="Inagaki F."/>
            <person name="Takami H."/>
        </authorList>
    </citation>
    <scope>NUCLEOTIDE SEQUENCE</scope>
    <source>
        <strain evidence="1">Expedition CK06-06</strain>
    </source>
</reference>
<proteinExistence type="predicted"/>
<sequence length="33" mass="3497">GITAHLADDPMSCVAIGTGRALQHIDLLKKTYS</sequence>
<comment type="caution">
    <text evidence="1">The sequence shown here is derived from an EMBL/GenBank/DDBJ whole genome shotgun (WGS) entry which is preliminary data.</text>
</comment>
<accession>X1D6X9</accession>
<evidence type="ECO:0008006" key="2">
    <source>
        <dbReference type="Google" id="ProtNLM"/>
    </source>
</evidence>
<evidence type="ECO:0000313" key="1">
    <source>
        <dbReference type="EMBL" id="GAH04035.1"/>
    </source>
</evidence>
<organism evidence="1">
    <name type="scientific">marine sediment metagenome</name>
    <dbReference type="NCBI Taxonomy" id="412755"/>
    <lineage>
        <taxon>unclassified sequences</taxon>
        <taxon>metagenomes</taxon>
        <taxon>ecological metagenomes</taxon>
    </lineage>
</organism>